<dbReference type="PANTHER" id="PTHR11639:SF115">
    <property type="entry name" value="S100 CALCIUM-BINDING PROTEIN U-RELATED"/>
    <property type="match status" value="1"/>
</dbReference>
<dbReference type="GO" id="GO:0005615">
    <property type="term" value="C:extracellular space"/>
    <property type="evidence" value="ECO:0007669"/>
    <property type="project" value="TreeGrafter"/>
</dbReference>
<dbReference type="InterPro" id="IPR002048">
    <property type="entry name" value="EF_hand_dom"/>
</dbReference>
<dbReference type="SMART" id="SM01394">
    <property type="entry name" value="S_100"/>
    <property type="match status" value="1"/>
</dbReference>
<dbReference type="SUPFAM" id="SSF47473">
    <property type="entry name" value="EF-hand"/>
    <property type="match status" value="1"/>
</dbReference>
<evidence type="ECO:0000256" key="3">
    <source>
        <dbReference type="SAM" id="MobiDB-lite"/>
    </source>
</evidence>
<reference evidence="5 6" key="1">
    <citation type="journal article" date="2021" name="G3 (Bethesda)">
        <title>Improved contiguity of the threespine stickleback genome using long-read sequencing.</title>
        <authorList>
            <person name="Nath S."/>
            <person name="Shaw D.E."/>
            <person name="White M.A."/>
        </authorList>
    </citation>
    <scope>NUCLEOTIDE SEQUENCE [LARGE SCALE GENOMIC DNA]</scope>
    <source>
        <strain evidence="5 6">Lake Benthic</strain>
    </source>
</reference>
<dbReference type="GeneTree" id="ENSGT00940000168219"/>
<dbReference type="GO" id="GO:0005509">
    <property type="term" value="F:calcium ion binding"/>
    <property type="evidence" value="ECO:0007669"/>
    <property type="project" value="InterPro"/>
</dbReference>
<protein>
    <submittedName>
        <fullName evidence="5">S100 calcium binding protein U</fullName>
    </submittedName>
</protein>
<dbReference type="PROSITE" id="PS50222">
    <property type="entry name" value="EF_HAND_2"/>
    <property type="match status" value="1"/>
</dbReference>
<reference evidence="5" key="2">
    <citation type="submission" date="2025-08" db="UniProtKB">
        <authorList>
            <consortium name="Ensembl"/>
        </authorList>
    </citation>
    <scope>IDENTIFICATION</scope>
</reference>
<dbReference type="Proteomes" id="UP000007635">
    <property type="component" value="Chromosome X"/>
</dbReference>
<reference evidence="5" key="3">
    <citation type="submission" date="2025-09" db="UniProtKB">
        <authorList>
            <consortium name="Ensembl"/>
        </authorList>
    </citation>
    <scope>IDENTIFICATION</scope>
</reference>
<keyword evidence="6" id="KW-1185">Reference proteome</keyword>
<feature type="region of interest" description="Disordered" evidence="3">
    <location>
        <begin position="190"/>
        <end position="245"/>
    </location>
</feature>
<dbReference type="PANTHER" id="PTHR11639">
    <property type="entry name" value="S100 CALCIUM-BINDING PROTEIN"/>
    <property type="match status" value="1"/>
</dbReference>
<dbReference type="InterPro" id="IPR018247">
    <property type="entry name" value="EF_Hand_1_Ca_BS"/>
</dbReference>
<evidence type="ECO:0000313" key="6">
    <source>
        <dbReference type="Proteomes" id="UP000007635"/>
    </source>
</evidence>
<evidence type="ECO:0000256" key="1">
    <source>
        <dbReference type="ARBA" id="ARBA00022723"/>
    </source>
</evidence>
<keyword evidence="1" id="KW-0479">Metal-binding</keyword>
<evidence type="ECO:0000259" key="4">
    <source>
        <dbReference type="PROSITE" id="PS50222"/>
    </source>
</evidence>
<accession>A0AAQ4PSN1</accession>
<dbReference type="InterPro" id="IPR011992">
    <property type="entry name" value="EF-hand-dom_pair"/>
</dbReference>
<organism evidence="5 6">
    <name type="scientific">Gasterosteus aculeatus aculeatus</name>
    <name type="common">three-spined stickleback</name>
    <dbReference type="NCBI Taxonomy" id="481459"/>
    <lineage>
        <taxon>Eukaryota</taxon>
        <taxon>Metazoa</taxon>
        <taxon>Chordata</taxon>
        <taxon>Craniata</taxon>
        <taxon>Vertebrata</taxon>
        <taxon>Euteleostomi</taxon>
        <taxon>Actinopterygii</taxon>
        <taxon>Neopterygii</taxon>
        <taxon>Teleostei</taxon>
        <taxon>Neoteleostei</taxon>
        <taxon>Acanthomorphata</taxon>
        <taxon>Eupercaria</taxon>
        <taxon>Perciformes</taxon>
        <taxon>Cottioidei</taxon>
        <taxon>Gasterosteales</taxon>
        <taxon>Gasterosteidae</taxon>
        <taxon>Gasterosteus</taxon>
    </lineage>
</organism>
<dbReference type="AlphaFoldDB" id="A0AAQ4PSN1"/>
<feature type="compositionally biased region" description="Basic and acidic residues" evidence="3">
    <location>
        <begin position="211"/>
        <end position="245"/>
    </location>
</feature>
<dbReference type="PROSITE" id="PS00018">
    <property type="entry name" value="EF_HAND_1"/>
    <property type="match status" value="1"/>
</dbReference>
<dbReference type="GO" id="GO:0048306">
    <property type="term" value="F:calcium-dependent protein binding"/>
    <property type="evidence" value="ECO:0007669"/>
    <property type="project" value="TreeGrafter"/>
</dbReference>
<dbReference type="GO" id="GO:0048471">
    <property type="term" value="C:perinuclear region of cytoplasm"/>
    <property type="evidence" value="ECO:0007669"/>
    <property type="project" value="TreeGrafter"/>
</dbReference>
<evidence type="ECO:0000256" key="2">
    <source>
        <dbReference type="ARBA" id="ARBA00022837"/>
    </source>
</evidence>
<keyword evidence="2" id="KW-0106">Calcium</keyword>
<feature type="domain" description="EF-hand" evidence="4">
    <location>
        <begin position="148"/>
        <end position="183"/>
    </location>
</feature>
<proteinExistence type="predicted"/>
<dbReference type="Ensembl" id="ENSGACT00000050082.1">
    <property type="protein sequence ID" value="ENSGACP00000041855.1"/>
    <property type="gene ID" value="ENSGACG00000031273.1"/>
</dbReference>
<dbReference type="InterPro" id="IPR013787">
    <property type="entry name" value="S100_Ca-bd_sub"/>
</dbReference>
<name>A0AAQ4PSN1_GASAC</name>
<sequence>MKTEPKRALTPFHSPFSLRVSAARFHVPTSPSRSSRYTPFDLSGGKVLGREKKKKKKLNHGRDCAVRLVCQVPCAHRGVERRRREQKLLICAHLRTSVVLHTRGAMESAIQTIVQVFLKSTKGKESLGQNQFQGLVKSQLSNILSGTDSKEAVKNMGQGLDANKDGKVGFEEYLKLVGYLATSLSEQRNVAKEEPAQKAASGQEAKTPTSPDKEAEKPKANAEAKEEVKPGESSEAKVEAKPEANAEAKVAGVAEIKVKGNVGESVEIKLDGEAAAKEGKKAMAGGAILNDLSETPLPVCSKSEGAIDAGNLVSVEKVAAAAEEKVEEKIEEATS</sequence>
<evidence type="ECO:0000313" key="5">
    <source>
        <dbReference type="Ensembl" id="ENSGACP00000041855.1"/>
    </source>
</evidence>
<dbReference type="Gene3D" id="1.10.238.10">
    <property type="entry name" value="EF-hand"/>
    <property type="match status" value="1"/>
</dbReference>